<protein>
    <submittedName>
        <fullName evidence="4">ATP-binding protein</fullName>
    </submittedName>
</protein>
<evidence type="ECO:0000313" key="5">
    <source>
        <dbReference type="Proteomes" id="UP000311713"/>
    </source>
</evidence>
<name>A0A5C4UNN4_9ACTN</name>
<organism evidence="4 5">
    <name type="scientific">Streptomyces sedi</name>
    <dbReference type="NCBI Taxonomy" id="555059"/>
    <lineage>
        <taxon>Bacteria</taxon>
        <taxon>Bacillati</taxon>
        <taxon>Actinomycetota</taxon>
        <taxon>Actinomycetes</taxon>
        <taxon>Kitasatosporales</taxon>
        <taxon>Streptomycetaceae</taxon>
        <taxon>Streptomyces</taxon>
    </lineage>
</organism>
<dbReference type="Pfam" id="PF13581">
    <property type="entry name" value="HATPase_c_2"/>
    <property type="match status" value="1"/>
</dbReference>
<dbReference type="AlphaFoldDB" id="A0A5C4UNN4"/>
<feature type="domain" description="Histidine kinase/HSP90-like ATPase" evidence="3">
    <location>
        <begin position="96"/>
        <end position="209"/>
    </location>
</feature>
<keyword evidence="4" id="KW-0067">ATP-binding</keyword>
<reference evidence="4 5" key="1">
    <citation type="submission" date="2019-06" db="EMBL/GenBank/DDBJ databases">
        <title>Draft genome of Streptomyces sedi sp. JCM16909.</title>
        <authorList>
            <person name="Klykleung N."/>
            <person name="Tanasupawat S."/>
            <person name="Kudo T."/>
            <person name="Yuki M."/>
            <person name="Ohkuma M."/>
        </authorList>
    </citation>
    <scope>NUCLEOTIDE SEQUENCE [LARGE SCALE GENOMIC DNA]</scope>
    <source>
        <strain evidence="4 5">JCM 16909</strain>
    </source>
</reference>
<dbReference type="InterPro" id="IPR003594">
    <property type="entry name" value="HATPase_dom"/>
</dbReference>
<dbReference type="Proteomes" id="UP000311713">
    <property type="component" value="Unassembled WGS sequence"/>
</dbReference>
<dbReference type="PANTHER" id="PTHR35526:SF3">
    <property type="entry name" value="ANTI-SIGMA-F FACTOR RSBW"/>
    <property type="match status" value="1"/>
</dbReference>
<gene>
    <name evidence="4" type="ORF">FH715_26965</name>
</gene>
<dbReference type="GO" id="GO:0005524">
    <property type="term" value="F:ATP binding"/>
    <property type="evidence" value="ECO:0007669"/>
    <property type="project" value="UniProtKB-KW"/>
</dbReference>
<keyword evidence="1" id="KW-0723">Serine/threonine-protein kinase</keyword>
<accession>A0A5C4UNN4</accession>
<dbReference type="CDD" id="cd16936">
    <property type="entry name" value="HATPase_RsbW-like"/>
    <property type="match status" value="1"/>
</dbReference>
<keyword evidence="1" id="KW-0418">Kinase</keyword>
<keyword evidence="5" id="KW-1185">Reference proteome</keyword>
<keyword evidence="4" id="KW-0547">Nucleotide-binding</keyword>
<dbReference type="OrthoDB" id="4140137at2"/>
<keyword evidence="1" id="KW-0808">Transferase</keyword>
<feature type="region of interest" description="Disordered" evidence="2">
    <location>
        <begin position="38"/>
        <end position="66"/>
    </location>
</feature>
<comment type="caution">
    <text evidence="4">The sequence shown here is derived from an EMBL/GenBank/DDBJ whole genome shotgun (WGS) entry which is preliminary data.</text>
</comment>
<dbReference type="EMBL" id="VDGT01000031">
    <property type="protein sequence ID" value="TNM25102.1"/>
    <property type="molecule type" value="Genomic_DNA"/>
</dbReference>
<dbReference type="InterPro" id="IPR050267">
    <property type="entry name" value="Anti-sigma-factor_SerPK"/>
</dbReference>
<evidence type="ECO:0000256" key="1">
    <source>
        <dbReference type="ARBA" id="ARBA00022527"/>
    </source>
</evidence>
<dbReference type="InterPro" id="IPR036890">
    <property type="entry name" value="HATPase_C_sf"/>
</dbReference>
<evidence type="ECO:0000313" key="4">
    <source>
        <dbReference type="EMBL" id="TNM25102.1"/>
    </source>
</evidence>
<dbReference type="SUPFAM" id="SSF55874">
    <property type="entry name" value="ATPase domain of HSP90 chaperone/DNA topoisomerase II/histidine kinase"/>
    <property type="match status" value="1"/>
</dbReference>
<feature type="region of interest" description="Disordered" evidence="2">
    <location>
        <begin position="164"/>
        <end position="185"/>
    </location>
</feature>
<evidence type="ECO:0000256" key="2">
    <source>
        <dbReference type="SAM" id="MobiDB-lite"/>
    </source>
</evidence>
<proteinExistence type="predicted"/>
<evidence type="ECO:0000259" key="3">
    <source>
        <dbReference type="Pfam" id="PF13581"/>
    </source>
</evidence>
<sequence>MPHVNPPDVCVNPLVLVPSRGVSPLDWLITELVSTGARRPERHRAGRSRGETMSSPEMRSAPRLVAPPAPREPVVLSSAYRFRSITLIADYRDTPAAARHTARHVLGEWGLSELADDVELCVSELVGNAIHHAAPDGRRVQLAGERRVVVAFRYWPRSLFVEVSDEDSTPPTLPAGDRVDPSPGSEDALLAEGGRGLFIVQSLADATWWAPVDQGGKSVFCRFDLAEDRGREDDREGTNGG</sequence>
<dbReference type="PANTHER" id="PTHR35526">
    <property type="entry name" value="ANTI-SIGMA-F FACTOR RSBW-RELATED"/>
    <property type="match status" value="1"/>
</dbReference>
<dbReference type="Gene3D" id="3.30.565.10">
    <property type="entry name" value="Histidine kinase-like ATPase, C-terminal domain"/>
    <property type="match status" value="1"/>
</dbReference>
<dbReference type="GO" id="GO:0004674">
    <property type="term" value="F:protein serine/threonine kinase activity"/>
    <property type="evidence" value="ECO:0007669"/>
    <property type="project" value="UniProtKB-KW"/>
</dbReference>